<evidence type="ECO:0000259" key="9">
    <source>
        <dbReference type="PROSITE" id="PS50929"/>
    </source>
</evidence>
<dbReference type="EMBL" id="JAFBCL010000001">
    <property type="protein sequence ID" value="MBM7811680.1"/>
    <property type="molecule type" value="Genomic_DNA"/>
</dbReference>
<name>A0ABS2S6T5_9PSEU</name>
<dbReference type="Gene3D" id="3.40.50.300">
    <property type="entry name" value="P-loop containing nucleotide triphosphate hydrolases"/>
    <property type="match status" value="1"/>
</dbReference>
<evidence type="ECO:0000259" key="8">
    <source>
        <dbReference type="PROSITE" id="PS50893"/>
    </source>
</evidence>
<evidence type="ECO:0000256" key="1">
    <source>
        <dbReference type="ARBA" id="ARBA00004651"/>
    </source>
</evidence>
<dbReference type="Proteomes" id="UP001195724">
    <property type="component" value="Unassembled WGS sequence"/>
</dbReference>
<dbReference type="InterPro" id="IPR036640">
    <property type="entry name" value="ABC1_TM_sf"/>
</dbReference>
<dbReference type="Pfam" id="PF00664">
    <property type="entry name" value="ABC_membrane"/>
    <property type="match status" value="1"/>
</dbReference>
<dbReference type="InterPro" id="IPR011527">
    <property type="entry name" value="ABC1_TM_dom"/>
</dbReference>
<comment type="subcellular location">
    <subcellularLocation>
        <location evidence="1">Cell membrane</location>
        <topology evidence="1">Multi-pass membrane protein</topology>
    </subcellularLocation>
</comment>
<keyword evidence="6 7" id="KW-0472">Membrane</keyword>
<dbReference type="GO" id="GO:0005524">
    <property type="term" value="F:ATP binding"/>
    <property type="evidence" value="ECO:0007669"/>
    <property type="project" value="UniProtKB-KW"/>
</dbReference>
<dbReference type="Gene3D" id="1.20.1560.10">
    <property type="entry name" value="ABC transporter type 1, transmembrane domain"/>
    <property type="match status" value="1"/>
</dbReference>
<dbReference type="PROSITE" id="PS00211">
    <property type="entry name" value="ABC_TRANSPORTER_1"/>
    <property type="match status" value="1"/>
</dbReference>
<dbReference type="InterPro" id="IPR039421">
    <property type="entry name" value="Type_1_exporter"/>
</dbReference>
<keyword evidence="3" id="KW-0547">Nucleotide-binding</keyword>
<accession>A0ABS2S6T5</accession>
<evidence type="ECO:0000256" key="5">
    <source>
        <dbReference type="ARBA" id="ARBA00022989"/>
    </source>
</evidence>
<dbReference type="InterPro" id="IPR003593">
    <property type="entry name" value="AAA+_ATPase"/>
</dbReference>
<dbReference type="SMART" id="SM00382">
    <property type="entry name" value="AAA"/>
    <property type="match status" value="1"/>
</dbReference>
<evidence type="ECO:0000256" key="7">
    <source>
        <dbReference type="SAM" id="Phobius"/>
    </source>
</evidence>
<keyword evidence="2 7" id="KW-0812">Transmembrane</keyword>
<dbReference type="PANTHER" id="PTHR43394">
    <property type="entry name" value="ATP-DEPENDENT PERMEASE MDL1, MITOCHONDRIAL"/>
    <property type="match status" value="1"/>
</dbReference>
<dbReference type="SUPFAM" id="SSF52540">
    <property type="entry name" value="P-loop containing nucleoside triphosphate hydrolases"/>
    <property type="match status" value="1"/>
</dbReference>
<dbReference type="CDD" id="cd18546">
    <property type="entry name" value="ABC_6TM_Rv0194_D2_like"/>
    <property type="match status" value="1"/>
</dbReference>
<feature type="transmembrane region" description="Helical" evidence="7">
    <location>
        <begin position="177"/>
        <end position="195"/>
    </location>
</feature>
<evidence type="ECO:0000313" key="10">
    <source>
        <dbReference type="EMBL" id="MBM7811680.1"/>
    </source>
</evidence>
<keyword evidence="5 7" id="KW-1133">Transmembrane helix</keyword>
<evidence type="ECO:0000256" key="4">
    <source>
        <dbReference type="ARBA" id="ARBA00022840"/>
    </source>
</evidence>
<feature type="domain" description="ABC transporter" evidence="8">
    <location>
        <begin position="378"/>
        <end position="613"/>
    </location>
</feature>
<proteinExistence type="predicted"/>
<evidence type="ECO:0000313" key="11">
    <source>
        <dbReference type="Proteomes" id="UP001195724"/>
    </source>
</evidence>
<sequence>MTADAQTGGLTADGQAEEGWRGVAAEDVEELDRATGVKLQARSRRLLGSLLRPHTGAALLALAIVVAENLANLAGPLLIAAAIDRGVPAALDGRPDVLVWCVGGYVGTALAATVLRWSFVRLTGRIGQDLLLDLRERIFRHVQRLSVAFHEKYTSGKVISRLTSDVDSLQDLLEQGLDGFFTSLLSLIGISVVMLALDPPLALVVLFGFLPLLVLIRWFQRRSGKAYRGTRGAIAKIIVQFVETMNGIRAVQAFRREGRNRRIMGELNDRFRDANTEAFKVMAAFTSLVRVIGNVSLAVIIAWGAWRVAGGQLELGVLAAFTLYVRRFYDPFDEIAMFANSYASATAALEKISGLLEEEPTVAEPDDPAPLRDVRGQVAFDGVEFRYSPTTPVVLPEFDLHVPAGQTVALVGATGAGKTTLAKLVARFYDASDGAVLLDGVDLRSVADADLRRAVVMVTQENFLFDGSVADNIALGRPEATREEVEAAARAVGAHGFISALPDGYDTDVRKRGGRLSAGQRQMVAFARAFLADPAVLVLDEATSSLDVPSERLVQGALETVLADRTALIIAHRLSTVLIADRVLVLDAGRIVEDGTPGELIGGNGRFAALHSAWRDSLA</sequence>
<dbReference type="PROSITE" id="PS50929">
    <property type="entry name" value="ABC_TM1F"/>
    <property type="match status" value="1"/>
</dbReference>
<dbReference type="Pfam" id="PF00005">
    <property type="entry name" value="ABC_tran"/>
    <property type="match status" value="1"/>
</dbReference>
<dbReference type="PANTHER" id="PTHR43394:SF1">
    <property type="entry name" value="ATP-BINDING CASSETTE SUB-FAMILY B MEMBER 10, MITOCHONDRIAL"/>
    <property type="match status" value="1"/>
</dbReference>
<dbReference type="InterPro" id="IPR003439">
    <property type="entry name" value="ABC_transporter-like_ATP-bd"/>
</dbReference>
<dbReference type="SUPFAM" id="SSF90123">
    <property type="entry name" value="ABC transporter transmembrane region"/>
    <property type="match status" value="1"/>
</dbReference>
<evidence type="ECO:0000256" key="6">
    <source>
        <dbReference type="ARBA" id="ARBA00023136"/>
    </source>
</evidence>
<evidence type="ECO:0000256" key="2">
    <source>
        <dbReference type="ARBA" id="ARBA00022692"/>
    </source>
</evidence>
<feature type="transmembrane region" description="Helical" evidence="7">
    <location>
        <begin position="201"/>
        <end position="219"/>
    </location>
</feature>
<feature type="transmembrane region" description="Helical" evidence="7">
    <location>
        <begin position="281"/>
        <end position="306"/>
    </location>
</feature>
<dbReference type="InterPro" id="IPR017871">
    <property type="entry name" value="ABC_transporter-like_CS"/>
</dbReference>
<reference evidence="10 11" key="1">
    <citation type="submission" date="2021-01" db="EMBL/GenBank/DDBJ databases">
        <title>Sequencing the genomes of 1000 actinobacteria strains.</title>
        <authorList>
            <person name="Klenk H.-P."/>
        </authorList>
    </citation>
    <scope>NUCLEOTIDE SEQUENCE [LARGE SCALE GENOMIC DNA]</scope>
    <source>
        <strain evidence="10 11">DSM 44581</strain>
    </source>
</reference>
<evidence type="ECO:0000256" key="3">
    <source>
        <dbReference type="ARBA" id="ARBA00022741"/>
    </source>
</evidence>
<dbReference type="RefSeq" id="WP_204842541.1">
    <property type="nucleotide sequence ID" value="NZ_JAFBCL010000001.1"/>
</dbReference>
<comment type="caution">
    <text evidence="10">The sequence shown here is derived from an EMBL/GenBank/DDBJ whole genome shotgun (WGS) entry which is preliminary data.</text>
</comment>
<dbReference type="PROSITE" id="PS50893">
    <property type="entry name" value="ABC_TRANSPORTER_2"/>
    <property type="match status" value="1"/>
</dbReference>
<keyword evidence="11" id="KW-1185">Reference proteome</keyword>
<keyword evidence="4 10" id="KW-0067">ATP-binding</keyword>
<organism evidence="10 11">
    <name type="scientific">Saccharothrix algeriensis</name>
    <dbReference type="NCBI Taxonomy" id="173560"/>
    <lineage>
        <taxon>Bacteria</taxon>
        <taxon>Bacillati</taxon>
        <taxon>Actinomycetota</taxon>
        <taxon>Actinomycetes</taxon>
        <taxon>Pseudonocardiales</taxon>
        <taxon>Pseudonocardiaceae</taxon>
        <taxon>Saccharothrix</taxon>
    </lineage>
</organism>
<dbReference type="InterPro" id="IPR027417">
    <property type="entry name" value="P-loop_NTPase"/>
</dbReference>
<protein>
    <submittedName>
        <fullName evidence="10">ATP-binding cassette subfamily B protein</fullName>
    </submittedName>
</protein>
<gene>
    <name evidence="10" type="ORF">JOE68_002545</name>
</gene>
<feature type="transmembrane region" description="Helical" evidence="7">
    <location>
        <begin position="97"/>
        <end position="115"/>
    </location>
</feature>
<feature type="domain" description="ABC transmembrane type-1" evidence="9">
    <location>
        <begin position="59"/>
        <end position="344"/>
    </location>
</feature>